<name>A0A0M8P864_9EURO</name>
<evidence type="ECO:0000313" key="2">
    <source>
        <dbReference type="EMBL" id="KOS43294.1"/>
    </source>
</evidence>
<evidence type="ECO:0000256" key="1">
    <source>
        <dbReference type="SAM" id="MobiDB-lite"/>
    </source>
</evidence>
<sequence>MALPKFSGEKSWTEGLEDSGYLRLGLLLLYNHIRGIPMVHLGSSIHIQYPDIPEEVVGTNKTDTWNAQGAQEEADEGVSEADLAE</sequence>
<organism evidence="2 3">
    <name type="scientific">Penicillium nordicum</name>
    <dbReference type="NCBI Taxonomy" id="229535"/>
    <lineage>
        <taxon>Eukaryota</taxon>
        <taxon>Fungi</taxon>
        <taxon>Dikarya</taxon>
        <taxon>Ascomycota</taxon>
        <taxon>Pezizomycotina</taxon>
        <taxon>Eurotiomycetes</taxon>
        <taxon>Eurotiomycetidae</taxon>
        <taxon>Eurotiales</taxon>
        <taxon>Aspergillaceae</taxon>
        <taxon>Penicillium</taxon>
    </lineage>
</organism>
<reference evidence="2 3" key="1">
    <citation type="submission" date="2015-08" db="EMBL/GenBank/DDBJ databases">
        <title>Genome sequencing of Penicillium nordicum.</title>
        <authorList>
            <person name="Nguyen H.D."/>
            <person name="Seifert K.A."/>
        </authorList>
    </citation>
    <scope>NUCLEOTIDE SEQUENCE [LARGE SCALE GENOMIC DNA]</scope>
    <source>
        <strain evidence="2 3">DAOMC 185683</strain>
    </source>
</reference>
<evidence type="ECO:0000313" key="3">
    <source>
        <dbReference type="Proteomes" id="UP000037696"/>
    </source>
</evidence>
<dbReference type="OrthoDB" id="4367988at2759"/>
<keyword evidence="3" id="KW-1185">Reference proteome</keyword>
<gene>
    <name evidence="2" type="ORF">ACN38_g5770</name>
</gene>
<dbReference type="EMBL" id="LHQQ01000084">
    <property type="protein sequence ID" value="KOS43294.1"/>
    <property type="molecule type" value="Genomic_DNA"/>
</dbReference>
<feature type="region of interest" description="Disordered" evidence="1">
    <location>
        <begin position="66"/>
        <end position="85"/>
    </location>
</feature>
<proteinExistence type="predicted"/>
<comment type="caution">
    <text evidence="2">The sequence shown here is derived from an EMBL/GenBank/DDBJ whole genome shotgun (WGS) entry which is preliminary data.</text>
</comment>
<accession>A0A0M8P864</accession>
<protein>
    <submittedName>
        <fullName evidence="2">Uncharacterized protein</fullName>
    </submittedName>
</protein>
<feature type="compositionally biased region" description="Acidic residues" evidence="1">
    <location>
        <begin position="72"/>
        <end position="85"/>
    </location>
</feature>
<dbReference type="AlphaFoldDB" id="A0A0M8P864"/>
<dbReference type="Proteomes" id="UP000037696">
    <property type="component" value="Unassembled WGS sequence"/>
</dbReference>